<feature type="domain" description="Macroglobulin" evidence="1">
    <location>
        <begin position="65"/>
        <end position="144"/>
    </location>
</feature>
<evidence type="ECO:0000313" key="2">
    <source>
        <dbReference type="EMBL" id="GBL91637.1"/>
    </source>
</evidence>
<gene>
    <name evidence="2" type="ORF">AVEN_215230_1</name>
</gene>
<name>A0A4Y2BIS9_ARAVE</name>
<dbReference type="InterPro" id="IPR050473">
    <property type="entry name" value="A2M/Complement_sys"/>
</dbReference>
<sequence>LDGCYSYTINVTEIDPKRDHKYKRIKVSANVIEDGTGVQVNATQYLSRSYSPLNMDFNVNSDHGKYYRPGLPYNGKLKVTNPDNTPAAGEPVEICATVSRRRIIDTWLANKQVKFCKNYTSDENGYIKYTILPQNVDAISINLNILSTACMPERTRTEGINPNGLGASRMRAITSEYSNEKTKESAFITEKTASVKNVKTQ</sequence>
<feature type="non-terminal residue" evidence="2">
    <location>
        <position position="1"/>
    </location>
</feature>
<evidence type="ECO:0000313" key="3">
    <source>
        <dbReference type="Proteomes" id="UP000499080"/>
    </source>
</evidence>
<comment type="caution">
    <text evidence="2">The sequence shown here is derived from an EMBL/GenBank/DDBJ whole genome shotgun (WGS) entry which is preliminary data.</text>
</comment>
<dbReference type="OrthoDB" id="9998011at2759"/>
<dbReference type="AlphaFoldDB" id="A0A4Y2BIS9"/>
<dbReference type="Proteomes" id="UP000499080">
    <property type="component" value="Unassembled WGS sequence"/>
</dbReference>
<dbReference type="Gene3D" id="2.60.40.10">
    <property type="entry name" value="Immunoglobulins"/>
    <property type="match status" value="1"/>
</dbReference>
<dbReference type="Pfam" id="PF17789">
    <property type="entry name" value="MG4"/>
    <property type="match status" value="1"/>
</dbReference>
<evidence type="ECO:0000259" key="1">
    <source>
        <dbReference type="Pfam" id="PF17789"/>
    </source>
</evidence>
<accession>A0A4Y2BIS9</accession>
<dbReference type="InterPro" id="IPR013783">
    <property type="entry name" value="Ig-like_fold"/>
</dbReference>
<dbReference type="PANTHER" id="PTHR11412:SF171">
    <property type="entry name" value="PREGNANCY ZONE PROTEIN-LIKE PROTEIN"/>
    <property type="match status" value="1"/>
</dbReference>
<keyword evidence="3" id="KW-1185">Reference proteome</keyword>
<proteinExistence type="predicted"/>
<reference evidence="2 3" key="1">
    <citation type="journal article" date="2019" name="Sci. Rep.">
        <title>Orb-weaving spider Araneus ventricosus genome elucidates the spidroin gene catalogue.</title>
        <authorList>
            <person name="Kono N."/>
            <person name="Nakamura H."/>
            <person name="Ohtoshi R."/>
            <person name="Moran D.A.P."/>
            <person name="Shinohara A."/>
            <person name="Yoshida Y."/>
            <person name="Fujiwara M."/>
            <person name="Mori M."/>
            <person name="Tomita M."/>
            <person name="Arakawa K."/>
        </authorList>
    </citation>
    <scope>NUCLEOTIDE SEQUENCE [LARGE SCALE GENOMIC DNA]</scope>
</reference>
<protein>
    <recommendedName>
        <fullName evidence="1">Macroglobulin domain-containing protein</fullName>
    </recommendedName>
</protein>
<dbReference type="EMBL" id="BGPR01083490">
    <property type="protein sequence ID" value="GBL91637.1"/>
    <property type="molecule type" value="Genomic_DNA"/>
</dbReference>
<dbReference type="PANTHER" id="PTHR11412">
    <property type="entry name" value="MACROGLOBULIN / COMPLEMENT"/>
    <property type="match status" value="1"/>
</dbReference>
<dbReference type="InterPro" id="IPR040839">
    <property type="entry name" value="MG4"/>
</dbReference>
<organism evidence="2 3">
    <name type="scientific">Araneus ventricosus</name>
    <name type="common">Orbweaver spider</name>
    <name type="synonym">Epeira ventricosa</name>
    <dbReference type="NCBI Taxonomy" id="182803"/>
    <lineage>
        <taxon>Eukaryota</taxon>
        <taxon>Metazoa</taxon>
        <taxon>Ecdysozoa</taxon>
        <taxon>Arthropoda</taxon>
        <taxon>Chelicerata</taxon>
        <taxon>Arachnida</taxon>
        <taxon>Araneae</taxon>
        <taxon>Araneomorphae</taxon>
        <taxon>Entelegynae</taxon>
        <taxon>Araneoidea</taxon>
        <taxon>Araneidae</taxon>
        <taxon>Araneus</taxon>
    </lineage>
</organism>